<dbReference type="STRING" id="1707952.A6A03_01550"/>
<dbReference type="FunFam" id="3.20.20.80:FF:000341">
    <property type="entry name" value="Maltooligosyl trehalose synthase"/>
    <property type="match status" value="1"/>
</dbReference>
<dbReference type="InterPro" id="IPR017853">
    <property type="entry name" value="GH"/>
</dbReference>
<reference evidence="2 3" key="1">
    <citation type="submission" date="2016-04" db="EMBL/GenBank/DDBJ databases">
        <title>Chloroflexus islandicus sp. nov., a thermophilic filamentous anoxygenic phototrophic bacterium from geyser Strokkur (Iceland).</title>
        <authorList>
            <person name="Gaisin V.A."/>
            <person name="Kalashnikov A.M."/>
            <person name="Sukhacheva M.V."/>
            <person name="Grouzdev D.S."/>
            <person name="Ivanov T.M."/>
            <person name="Kuznetsov B."/>
            <person name="Gorlenko V.M."/>
        </authorList>
    </citation>
    <scope>NUCLEOTIDE SEQUENCE [LARGE SCALE GENOMIC DNA]</scope>
    <source>
        <strain evidence="3">isl-2</strain>
    </source>
</reference>
<keyword evidence="3" id="KW-1185">Reference proteome</keyword>
<accession>A0A178MB08</accession>
<organism evidence="2 3">
    <name type="scientific">Chloroflexus islandicus</name>
    <dbReference type="NCBI Taxonomy" id="1707952"/>
    <lineage>
        <taxon>Bacteria</taxon>
        <taxon>Bacillati</taxon>
        <taxon>Chloroflexota</taxon>
        <taxon>Chloroflexia</taxon>
        <taxon>Chloroflexales</taxon>
        <taxon>Chloroflexineae</taxon>
        <taxon>Chloroflexaceae</taxon>
        <taxon>Chloroflexus</taxon>
    </lineage>
</organism>
<evidence type="ECO:0000259" key="1">
    <source>
        <dbReference type="SMART" id="SM00642"/>
    </source>
</evidence>
<dbReference type="EMBL" id="LWQS01000049">
    <property type="protein sequence ID" value="OAN45971.1"/>
    <property type="molecule type" value="Genomic_DNA"/>
</dbReference>
<dbReference type="PANTHER" id="PTHR10357:SF216">
    <property type="entry name" value="MALTOOLIGOSYL TREHALOSE SYNTHASE-RELATED"/>
    <property type="match status" value="1"/>
</dbReference>
<feature type="domain" description="Glycosyl hydrolase family 13 catalytic" evidence="1">
    <location>
        <begin position="16"/>
        <end position="539"/>
    </location>
</feature>
<dbReference type="FunFam" id="3.20.20.80:FF:000390">
    <property type="entry name" value="Malto-oligosyltrehalose synthase"/>
    <property type="match status" value="1"/>
</dbReference>
<dbReference type="AlphaFoldDB" id="A0A178MB08"/>
<dbReference type="NCBIfam" id="TIGR02401">
    <property type="entry name" value="trehalose_TreY"/>
    <property type="match status" value="1"/>
</dbReference>
<dbReference type="RefSeq" id="WP_066786552.1">
    <property type="nucleotide sequence ID" value="NZ_LWQS01000049.1"/>
</dbReference>
<evidence type="ECO:0000313" key="3">
    <source>
        <dbReference type="Proteomes" id="UP000078287"/>
    </source>
</evidence>
<evidence type="ECO:0000313" key="2">
    <source>
        <dbReference type="EMBL" id="OAN45971.1"/>
    </source>
</evidence>
<proteinExistence type="predicted"/>
<gene>
    <name evidence="2" type="ORF">A6A03_01550</name>
</gene>
<dbReference type="Gene3D" id="3.30.1590.10">
    <property type="entry name" value="Maltooligosyl trehalose synthase, domain 2"/>
    <property type="match status" value="1"/>
</dbReference>
<dbReference type="GO" id="GO:0005992">
    <property type="term" value="P:trehalose biosynthetic process"/>
    <property type="evidence" value="ECO:0007669"/>
    <property type="project" value="TreeGrafter"/>
</dbReference>
<dbReference type="Gene3D" id="3.20.20.80">
    <property type="entry name" value="Glycosidases"/>
    <property type="match status" value="3"/>
</dbReference>
<dbReference type="SUPFAM" id="SSF51445">
    <property type="entry name" value="(Trans)glycosidases"/>
    <property type="match status" value="1"/>
</dbReference>
<dbReference type="Pfam" id="PF00128">
    <property type="entry name" value="Alpha-amylase"/>
    <property type="match status" value="1"/>
</dbReference>
<dbReference type="GO" id="GO:0047470">
    <property type="term" value="F:(1,4)-alpha-D-glucan 1-alpha-D-glucosylmutase activity"/>
    <property type="evidence" value="ECO:0007669"/>
    <property type="project" value="TreeGrafter"/>
</dbReference>
<dbReference type="CDD" id="cd11336">
    <property type="entry name" value="AmyAc_MTSase"/>
    <property type="match status" value="1"/>
</dbReference>
<dbReference type="InterPro" id="IPR012767">
    <property type="entry name" value="Trehalose_TreY"/>
</dbReference>
<dbReference type="Proteomes" id="UP000078287">
    <property type="component" value="Unassembled WGS sequence"/>
</dbReference>
<name>A0A178MB08_9CHLR</name>
<dbReference type="OrthoDB" id="9805159at2"/>
<dbReference type="GO" id="GO:0030980">
    <property type="term" value="P:alpha-glucan catabolic process"/>
    <property type="evidence" value="ECO:0007669"/>
    <property type="project" value="TreeGrafter"/>
</dbReference>
<dbReference type="InterPro" id="IPR006047">
    <property type="entry name" value="GH13_cat_dom"/>
</dbReference>
<dbReference type="PANTHER" id="PTHR10357">
    <property type="entry name" value="ALPHA-AMYLASE FAMILY MEMBER"/>
    <property type="match status" value="1"/>
</dbReference>
<dbReference type="NCBIfam" id="NF011087">
    <property type="entry name" value="PRK14511.1-5"/>
    <property type="match status" value="1"/>
</dbReference>
<dbReference type="SMART" id="SM00642">
    <property type="entry name" value="Aamy"/>
    <property type="match status" value="1"/>
</dbReference>
<protein>
    <submittedName>
        <fullName evidence="2">Malto-oligosyltrehalose synthase</fullName>
    </submittedName>
</protein>
<comment type="caution">
    <text evidence="2">The sequence shown here is derived from an EMBL/GenBank/DDBJ whole genome shotgun (WGS) entry which is preliminary data.</text>
</comment>
<sequence length="986" mass="110976">MIDVEPRIPCATYRLQLNADLTFTDVAKLVPYFADLGISDLYFSPILTPRAGSRHGYDITDHSQLNPELGGAEGFAQLAEALRAHHLGLILDVVPNHMGIGDLRNYWWRDVLENGPSSVFAPYFDIDWDPVPPELHGKVLLPVLGDQYGVILERGELRLSYDDDGGFSLGYWEHRFPLNPRSYADILAHRLDDLLGELGPDHPDAIELQSIITAIGYLPARHETAPERVIERNREKEVIKRRIATLAAASEPVRRMIAQALADYNGDPADPKSFDLLDALIARQSYRLAFWRVATEEINYRRFFDINDLAAIRVELPEVLQATHDLILRLLAEGIATGARIDHPDGLWQPAAYFRQLQESYLRYAAAGRFGGSAPADLDEQIRERLAQAERGERLWPLYVVAEKILSHGEPLPADWAVAGTTGYDFLNQIGGVLIDRSSQRALNRLYSQFAGPQPTFANLVNSKKKEIMLVALASEVNTLSHLLDRLAERTRRYRDFTLNSLTFAIREVIAGMPVYRSYISTNGVVSERDEQAIRAAVREAKRRNPRTAAQIFDFIEETLLLRNLDHFAPEVRDDVVRFVMKFQQLSGPVMAKGVEDTAFYVYNRLVALNEVGGHPELFGNDVAELHQAAQERQRHWPHSMVTTSTHDTKRSEDVRARISVLSELPDEWRKHVVQWSRLNAAKRSQIEGGMAPSRNDEYLLYQTLVGAWEGMEHLPRFTERMVAYMEKATREAKVNTSWINPNAEYDAAVQRFVTGILDPRRSRRFLESLDAFAKRVAFFGRFNSLTQTLVRLATPGVPDLYQGCELWDLSLVDPDNRRPVDFQRRMALLAELRAQRAERGAQALAEALLATAADGRIKLYTIATALAFRRERPDLFRAGAYLPLTASGPAAEHVIAFARRHPTAGEVIAVAPRLTARLSGGRETPPVGELWDETWLPLPAVAPGSCYRNLFTDECLTVADHPAGPGLALADILRRWPVALAVREQ</sequence>